<evidence type="ECO:0000259" key="1">
    <source>
        <dbReference type="Pfam" id="PF00700"/>
    </source>
</evidence>
<organism evidence="2 3">
    <name type="scientific">Paracoccus caeni</name>
    <dbReference type="NCBI Taxonomy" id="657651"/>
    <lineage>
        <taxon>Bacteria</taxon>
        <taxon>Pseudomonadati</taxon>
        <taxon>Pseudomonadota</taxon>
        <taxon>Alphaproteobacteria</taxon>
        <taxon>Rhodobacterales</taxon>
        <taxon>Paracoccaceae</taxon>
        <taxon>Paracoccus</taxon>
    </lineage>
</organism>
<evidence type="ECO:0000313" key="3">
    <source>
        <dbReference type="Proteomes" id="UP000640485"/>
    </source>
</evidence>
<dbReference type="Proteomes" id="UP000640485">
    <property type="component" value="Unassembled WGS sequence"/>
</dbReference>
<protein>
    <recommendedName>
        <fullName evidence="1">Flagellin C-terminal domain-containing protein</fullName>
    </recommendedName>
</protein>
<dbReference type="EMBL" id="JAEPRQ010000003">
    <property type="protein sequence ID" value="MBK4216375.1"/>
    <property type="molecule type" value="Genomic_DNA"/>
</dbReference>
<accession>A0A934VZZ5</accession>
<proteinExistence type="predicted"/>
<feature type="domain" description="Flagellin C-terminal" evidence="1">
    <location>
        <begin position="261"/>
        <end position="337"/>
    </location>
</feature>
<dbReference type="Pfam" id="PF00700">
    <property type="entry name" value="Flagellin_C"/>
    <property type="match status" value="1"/>
</dbReference>
<dbReference type="SUPFAM" id="SSF64518">
    <property type="entry name" value="Phase 1 flagellin"/>
    <property type="match status" value="1"/>
</dbReference>
<dbReference type="RefSeq" id="WP_200686177.1">
    <property type="nucleotide sequence ID" value="NZ_JAEPRQ010000003.1"/>
</dbReference>
<name>A0A934VZZ5_9RHOB</name>
<dbReference type="InterPro" id="IPR046358">
    <property type="entry name" value="Flagellin_C"/>
</dbReference>
<keyword evidence="3" id="KW-1185">Reference proteome</keyword>
<dbReference type="AlphaFoldDB" id="A0A934VZZ5"/>
<reference evidence="2" key="1">
    <citation type="submission" date="2021-01" db="EMBL/GenBank/DDBJ databases">
        <title>Paracoccus amoyensis sp. nov., isolated from the surface seawater along the coast of Xiamen Island, China.</title>
        <authorList>
            <person name="Lyu L."/>
        </authorList>
    </citation>
    <scope>NUCLEOTIDE SEQUENCE</scope>
    <source>
        <strain evidence="2">MJ17</strain>
    </source>
</reference>
<sequence length="338" mass="36288">MNVNSIGDQARAFALQAASGRIKATLAVLSKELSTGESADLAGRLRGNTQEITDITSRLAVLGQFRRNAAEIRFQTDAMMRTMEDVRTSTDELAVTLSSQPLTASNDLVSFHAQQASVTLDTVMSRLNIAIGGKYFFAGVNSDQPPLTTASELLDHLEQLTSGMTSAAQTATAVADWFDRPIGGGGFMDLVYRGSVGQGQSLPIGEDIVLELNLTAASPELRDQMKGLAMASLVDRGQLIVDVSEQRDLLHRAGKLMTQNAIKLTSAIGQLGFRQALISRTESDGSAAIATLELARNEIRQADPYATATAISEAETHLQSLYAVTARLSKLRLVDYLR</sequence>
<comment type="caution">
    <text evidence="2">The sequence shown here is derived from an EMBL/GenBank/DDBJ whole genome shotgun (WGS) entry which is preliminary data.</text>
</comment>
<evidence type="ECO:0000313" key="2">
    <source>
        <dbReference type="EMBL" id="MBK4216375.1"/>
    </source>
</evidence>
<gene>
    <name evidence="2" type="ORF">JJJ17_10605</name>
</gene>